<dbReference type="Proteomes" id="UP000000560">
    <property type="component" value="Chromosome VIII"/>
</dbReference>
<reference evidence="2" key="1">
    <citation type="journal article" date="2005" name="Nature">
        <title>Sequencing of Aspergillus nidulans and comparative analysis with A. fumigatus and A. oryzae.</title>
        <authorList>
            <person name="Galagan J.E."/>
            <person name="Calvo S.E."/>
            <person name="Cuomo C."/>
            <person name="Ma L.J."/>
            <person name="Wortman J.R."/>
            <person name="Batzoglou S."/>
            <person name="Lee S.I."/>
            <person name="Basturkmen M."/>
            <person name="Spevak C.C."/>
            <person name="Clutterbuck J."/>
            <person name="Kapitonov V."/>
            <person name="Jurka J."/>
            <person name="Scazzocchio C."/>
            <person name="Farman M."/>
            <person name="Butler J."/>
            <person name="Purcell S."/>
            <person name="Harris S."/>
            <person name="Braus G.H."/>
            <person name="Draht O."/>
            <person name="Busch S."/>
            <person name="D'Enfert C."/>
            <person name="Bouchier C."/>
            <person name="Goldman G.H."/>
            <person name="Bell-Pedersen D."/>
            <person name="Griffiths-Jones S."/>
            <person name="Doonan J.H."/>
            <person name="Yu J."/>
            <person name="Vienken K."/>
            <person name="Pain A."/>
            <person name="Freitag M."/>
            <person name="Selker E.U."/>
            <person name="Archer D.B."/>
            <person name="Penalva M.A."/>
            <person name="Oakley B.R."/>
            <person name="Momany M."/>
            <person name="Tanaka T."/>
            <person name="Kumagai T."/>
            <person name="Asai K."/>
            <person name="Machida M."/>
            <person name="Nierman W.C."/>
            <person name="Denning D.W."/>
            <person name="Caddick M."/>
            <person name="Hynes M."/>
            <person name="Paoletti M."/>
            <person name="Fischer R."/>
            <person name="Miller B."/>
            <person name="Dyer P."/>
            <person name="Sachs M.S."/>
            <person name="Osmani S.A."/>
            <person name="Birren B.W."/>
        </authorList>
    </citation>
    <scope>NUCLEOTIDE SEQUENCE [LARGE SCALE GENOMIC DNA]</scope>
    <source>
        <strain evidence="2">FGSC A4 / ATCC 38163 / CBS 112.46 / NRRL 194 / M139</strain>
    </source>
</reference>
<gene>
    <name evidence="1" type="ORF">ANIA_11659</name>
</gene>
<dbReference type="HOGENOM" id="CLU_3413107_0_0_1"/>
<accession>C8VRL4</accession>
<proteinExistence type="predicted"/>
<dbReference type="InParanoid" id="C8VRL4"/>
<evidence type="ECO:0000313" key="2">
    <source>
        <dbReference type="Proteomes" id="UP000000560"/>
    </source>
</evidence>
<name>C8VRL4_EMENI</name>
<reference evidence="2" key="2">
    <citation type="journal article" date="2009" name="Fungal Genet. Biol.">
        <title>The 2008 update of the Aspergillus nidulans genome annotation: a community effort.</title>
        <authorList>
            <person name="Wortman J.R."/>
            <person name="Gilsenan J.M."/>
            <person name="Joardar V."/>
            <person name="Deegan J."/>
            <person name="Clutterbuck J."/>
            <person name="Andersen M.R."/>
            <person name="Archer D."/>
            <person name="Bencina M."/>
            <person name="Braus G."/>
            <person name="Coutinho P."/>
            <person name="von Dohren H."/>
            <person name="Doonan J."/>
            <person name="Driessen A.J."/>
            <person name="Durek P."/>
            <person name="Espeso E."/>
            <person name="Fekete E."/>
            <person name="Flipphi M."/>
            <person name="Estrada C.G."/>
            <person name="Geysens S."/>
            <person name="Goldman G."/>
            <person name="de Groot P.W."/>
            <person name="Hansen K."/>
            <person name="Harris S.D."/>
            <person name="Heinekamp T."/>
            <person name="Helmstaedt K."/>
            <person name="Henrissat B."/>
            <person name="Hofmann G."/>
            <person name="Homan T."/>
            <person name="Horio T."/>
            <person name="Horiuchi H."/>
            <person name="James S."/>
            <person name="Jones M."/>
            <person name="Karaffa L."/>
            <person name="Karanyi Z."/>
            <person name="Kato M."/>
            <person name="Keller N."/>
            <person name="Kelly D.E."/>
            <person name="Kiel J.A."/>
            <person name="Kim J.M."/>
            <person name="van der Klei I.J."/>
            <person name="Klis F.M."/>
            <person name="Kovalchuk A."/>
            <person name="Krasevec N."/>
            <person name="Kubicek C.P."/>
            <person name="Liu B."/>
            <person name="Maccabe A."/>
            <person name="Meyer V."/>
            <person name="Mirabito P."/>
            <person name="Miskei M."/>
            <person name="Mos M."/>
            <person name="Mullins J."/>
            <person name="Nelson D.R."/>
            <person name="Nielsen J."/>
            <person name="Oakley B.R."/>
            <person name="Osmani S.A."/>
            <person name="Pakula T."/>
            <person name="Paszewski A."/>
            <person name="Paulsen I."/>
            <person name="Pilsyk S."/>
            <person name="Pocsi I."/>
            <person name="Punt P.J."/>
            <person name="Ram A.F."/>
            <person name="Ren Q."/>
            <person name="Robellet X."/>
            <person name="Robson G."/>
            <person name="Seiboth B."/>
            <person name="van Solingen P."/>
            <person name="Specht T."/>
            <person name="Sun J."/>
            <person name="Taheri-Talesh N."/>
            <person name="Takeshita N."/>
            <person name="Ussery D."/>
            <person name="vanKuyk P.A."/>
            <person name="Visser H."/>
            <person name="van de Vondervoort P.J."/>
            <person name="de Vries R.P."/>
            <person name="Walton J."/>
            <person name="Xiang X."/>
            <person name="Xiong Y."/>
            <person name="Zeng A.P."/>
            <person name="Brandt B.W."/>
            <person name="Cornell M.J."/>
            <person name="van den Hondel C.A."/>
            <person name="Visser J."/>
            <person name="Oliver S.G."/>
            <person name="Turner G."/>
        </authorList>
    </citation>
    <scope>GENOME REANNOTATION</scope>
    <source>
        <strain evidence="2">FGSC A4 / ATCC 38163 / CBS 112.46 / NRRL 194 / M139</strain>
    </source>
</reference>
<sequence>MVYNKSAWAASVNSSSLILPNNCSSNII</sequence>
<keyword evidence="2" id="KW-1185">Reference proteome</keyword>
<evidence type="ECO:0000313" key="1">
    <source>
        <dbReference type="EMBL" id="CBF87559.1"/>
    </source>
</evidence>
<organism evidence="1 2">
    <name type="scientific">Emericella nidulans (strain FGSC A4 / ATCC 38163 / CBS 112.46 / NRRL 194 / M139)</name>
    <name type="common">Aspergillus nidulans</name>
    <dbReference type="NCBI Taxonomy" id="227321"/>
    <lineage>
        <taxon>Eukaryota</taxon>
        <taxon>Fungi</taxon>
        <taxon>Dikarya</taxon>
        <taxon>Ascomycota</taxon>
        <taxon>Pezizomycotina</taxon>
        <taxon>Eurotiomycetes</taxon>
        <taxon>Eurotiomycetidae</taxon>
        <taxon>Eurotiales</taxon>
        <taxon>Aspergillaceae</taxon>
        <taxon>Aspergillus</taxon>
        <taxon>Aspergillus subgen. Nidulantes</taxon>
    </lineage>
</organism>
<dbReference type="EMBL" id="BN001308">
    <property type="protein sequence ID" value="CBF87559.1"/>
    <property type="molecule type" value="Genomic_DNA"/>
</dbReference>
<protein>
    <submittedName>
        <fullName evidence="1">Uncharacterized protein</fullName>
    </submittedName>
</protein>
<dbReference type="AlphaFoldDB" id="C8VRL4"/>